<protein>
    <submittedName>
        <fullName evidence="2">Uncharacterized protein</fullName>
    </submittedName>
</protein>
<feature type="compositionally biased region" description="Basic and acidic residues" evidence="1">
    <location>
        <begin position="156"/>
        <end position="170"/>
    </location>
</feature>
<evidence type="ECO:0000313" key="3">
    <source>
        <dbReference type="Proteomes" id="UP001190700"/>
    </source>
</evidence>
<reference evidence="2 3" key="1">
    <citation type="journal article" date="2015" name="Genome Biol. Evol.">
        <title>Comparative Genomics of a Bacterivorous Green Alga Reveals Evolutionary Causalities and Consequences of Phago-Mixotrophic Mode of Nutrition.</title>
        <authorList>
            <person name="Burns J.A."/>
            <person name="Paasch A."/>
            <person name="Narechania A."/>
            <person name="Kim E."/>
        </authorList>
    </citation>
    <scope>NUCLEOTIDE SEQUENCE [LARGE SCALE GENOMIC DNA]</scope>
    <source>
        <strain evidence="2 3">PLY_AMNH</strain>
    </source>
</reference>
<organism evidence="2 3">
    <name type="scientific">Cymbomonas tetramitiformis</name>
    <dbReference type="NCBI Taxonomy" id="36881"/>
    <lineage>
        <taxon>Eukaryota</taxon>
        <taxon>Viridiplantae</taxon>
        <taxon>Chlorophyta</taxon>
        <taxon>Pyramimonadophyceae</taxon>
        <taxon>Pyramimonadales</taxon>
        <taxon>Pyramimonadaceae</taxon>
        <taxon>Cymbomonas</taxon>
    </lineage>
</organism>
<feature type="region of interest" description="Disordered" evidence="1">
    <location>
        <begin position="62"/>
        <end position="110"/>
    </location>
</feature>
<feature type="compositionally biased region" description="Pro residues" evidence="1">
    <location>
        <begin position="62"/>
        <end position="81"/>
    </location>
</feature>
<evidence type="ECO:0000313" key="2">
    <source>
        <dbReference type="EMBL" id="KAK3245931.1"/>
    </source>
</evidence>
<feature type="region of interest" description="Disordered" evidence="1">
    <location>
        <begin position="129"/>
        <end position="176"/>
    </location>
</feature>
<keyword evidence="3" id="KW-1185">Reference proteome</keyword>
<gene>
    <name evidence="2" type="ORF">CYMTET_44521</name>
</gene>
<sequence length="188" mass="20051">MYDTYVIGHNPDITTCAVSWRSWRRGGWCEAGCYSAAETGTVFIIALRQGFRSHGFLPIPPELVDPDPTVPSSPPYSPPPYSSEDEAPSSGDSAAAIQGSLISSTHDLPPAPEAGNYCTLTLLRPLNKKTSHSEELEEKPVVDATATGAAMLEGSQEVRSEGQSAEEKPATDGSAIVPQSEVLVIFKF</sequence>
<proteinExistence type="predicted"/>
<comment type="caution">
    <text evidence="2">The sequence shown here is derived from an EMBL/GenBank/DDBJ whole genome shotgun (WGS) entry which is preliminary data.</text>
</comment>
<accession>A0AAE0EYY4</accession>
<feature type="compositionally biased region" description="Basic and acidic residues" evidence="1">
    <location>
        <begin position="131"/>
        <end position="141"/>
    </location>
</feature>
<dbReference type="Proteomes" id="UP001190700">
    <property type="component" value="Unassembled WGS sequence"/>
</dbReference>
<name>A0AAE0EYY4_9CHLO</name>
<dbReference type="AlphaFoldDB" id="A0AAE0EYY4"/>
<evidence type="ECO:0000256" key="1">
    <source>
        <dbReference type="SAM" id="MobiDB-lite"/>
    </source>
</evidence>
<dbReference type="EMBL" id="LGRX02030247">
    <property type="protein sequence ID" value="KAK3245931.1"/>
    <property type="molecule type" value="Genomic_DNA"/>
</dbReference>